<organism evidence="1 2">
    <name type="scientific">Gordonia mangrovi</name>
    <dbReference type="NCBI Taxonomy" id="2665643"/>
    <lineage>
        <taxon>Bacteria</taxon>
        <taxon>Bacillati</taxon>
        <taxon>Actinomycetota</taxon>
        <taxon>Actinomycetes</taxon>
        <taxon>Mycobacteriales</taxon>
        <taxon>Gordoniaceae</taxon>
        <taxon>Gordonia</taxon>
    </lineage>
</organism>
<protein>
    <submittedName>
        <fullName evidence="1">Uncharacterized protein</fullName>
    </submittedName>
</protein>
<sequence length="102" mass="11379">MEIALVQTNKSLSELDIVDFDKPKHRFFNVVPRDIEDQRTKLNDALAVADGYSAVQFETGDTVNGRTDEARADVIPFAYRTKDFAALRYSHIWAMVPSGSGG</sequence>
<dbReference type="EMBL" id="WMBR01000001">
    <property type="protein sequence ID" value="MXP20132.1"/>
    <property type="molecule type" value="Genomic_DNA"/>
</dbReference>
<proteinExistence type="predicted"/>
<dbReference type="Proteomes" id="UP000475545">
    <property type="component" value="Unassembled WGS sequence"/>
</dbReference>
<comment type="caution">
    <text evidence="1">The sequence shown here is derived from an EMBL/GenBank/DDBJ whole genome shotgun (WGS) entry which is preliminary data.</text>
</comment>
<evidence type="ECO:0000313" key="2">
    <source>
        <dbReference type="Proteomes" id="UP000475545"/>
    </source>
</evidence>
<dbReference type="RefSeq" id="WP_160900307.1">
    <property type="nucleotide sequence ID" value="NZ_CP102850.1"/>
</dbReference>
<accession>A0A6L7GKR1</accession>
<name>A0A6L7GKR1_9ACTN</name>
<dbReference type="AlphaFoldDB" id="A0A6L7GKR1"/>
<keyword evidence="2" id="KW-1185">Reference proteome</keyword>
<gene>
    <name evidence="1" type="ORF">GIY30_01945</name>
</gene>
<evidence type="ECO:0000313" key="1">
    <source>
        <dbReference type="EMBL" id="MXP20132.1"/>
    </source>
</evidence>
<reference evidence="1 2" key="1">
    <citation type="submission" date="2019-11" db="EMBL/GenBank/DDBJ databases">
        <title>Gordonia sp. nov., a novel actinobacterium isolated from mangrove soil in Hainan.</title>
        <authorList>
            <person name="Huang X."/>
            <person name="Xie Y."/>
            <person name="Chu X."/>
            <person name="Xiao K."/>
        </authorList>
    </citation>
    <scope>NUCLEOTIDE SEQUENCE [LARGE SCALE GENOMIC DNA]</scope>
    <source>
        <strain evidence="1 2">HNM0687</strain>
    </source>
</reference>